<name>A0ABU1N0A5_9CAUL</name>
<organism evidence="1 2">
    <name type="scientific">Caulobacter rhizosphaerae</name>
    <dbReference type="NCBI Taxonomy" id="2010972"/>
    <lineage>
        <taxon>Bacteria</taxon>
        <taxon>Pseudomonadati</taxon>
        <taxon>Pseudomonadota</taxon>
        <taxon>Alphaproteobacteria</taxon>
        <taxon>Caulobacterales</taxon>
        <taxon>Caulobacteraceae</taxon>
        <taxon>Caulobacter</taxon>
    </lineage>
</organism>
<proteinExistence type="predicted"/>
<sequence>MADAPTFWNRASALAAFALAAAATLGVETAGATEWWYVAQGQDRVMLVDVASIARERGLLSYWNTQVIADGAEDGVRMTKSYMAADCAKARGGWAMSVRYDRDDRQIDVDSLAKPVLAAVEPSTLGEAELNFVCADAAGREAEGAFAVAFDVRTFADALIAAADEAPRAVYDRLAADPATPIVRSTAPGTETFGRRQTAKVGQPLVPPRDYAKGIEVPKAADYPAASAGDAYDVTFEGLDAGEMTFEVRGYGVDDLIHPAMGQRERFPADLKAIQIRDLAIQVEAVSTDAITYRVRLERPAS</sequence>
<dbReference type="RefSeq" id="WP_056750256.1">
    <property type="nucleotide sequence ID" value="NZ_JAVDRL010000005.1"/>
</dbReference>
<dbReference type="EMBL" id="JAVDRL010000005">
    <property type="protein sequence ID" value="MDR6531376.1"/>
    <property type="molecule type" value="Genomic_DNA"/>
</dbReference>
<dbReference type="Proteomes" id="UP001262754">
    <property type="component" value="Unassembled WGS sequence"/>
</dbReference>
<protein>
    <submittedName>
        <fullName evidence="1">Uncharacterized protein</fullName>
    </submittedName>
</protein>
<evidence type="ECO:0000313" key="1">
    <source>
        <dbReference type="EMBL" id="MDR6531376.1"/>
    </source>
</evidence>
<accession>A0ABU1N0A5</accession>
<comment type="caution">
    <text evidence="1">The sequence shown here is derived from an EMBL/GenBank/DDBJ whole genome shotgun (WGS) entry which is preliminary data.</text>
</comment>
<reference evidence="1 2" key="1">
    <citation type="submission" date="2023-07" db="EMBL/GenBank/DDBJ databases">
        <title>Sorghum-associated microbial communities from plants grown in Nebraska, USA.</title>
        <authorList>
            <person name="Schachtman D."/>
        </authorList>
    </citation>
    <scope>NUCLEOTIDE SEQUENCE [LARGE SCALE GENOMIC DNA]</scope>
    <source>
        <strain evidence="1 2">DS2154</strain>
    </source>
</reference>
<evidence type="ECO:0000313" key="2">
    <source>
        <dbReference type="Proteomes" id="UP001262754"/>
    </source>
</evidence>
<gene>
    <name evidence="1" type="ORF">J2800_002118</name>
</gene>
<keyword evidence="2" id="KW-1185">Reference proteome</keyword>